<keyword evidence="1" id="KW-0472">Membrane</keyword>
<dbReference type="HOGENOM" id="CLU_049781_0_0_1"/>
<dbReference type="Pfam" id="PF20152">
    <property type="entry name" value="DUF6534"/>
    <property type="match status" value="1"/>
</dbReference>
<protein>
    <recommendedName>
        <fullName evidence="2">DUF6534 domain-containing protein</fullName>
    </recommendedName>
</protein>
<keyword evidence="1" id="KW-1133">Transmembrane helix</keyword>
<feature type="transmembrane region" description="Helical" evidence="1">
    <location>
        <begin position="156"/>
        <end position="176"/>
    </location>
</feature>
<evidence type="ECO:0000313" key="3">
    <source>
        <dbReference type="EMBL" id="KIJ36363.1"/>
    </source>
</evidence>
<dbReference type="PANTHER" id="PTHR40465">
    <property type="entry name" value="CHROMOSOME 1, WHOLE GENOME SHOTGUN SEQUENCE"/>
    <property type="match status" value="1"/>
</dbReference>
<reference evidence="3 4" key="1">
    <citation type="submission" date="2014-06" db="EMBL/GenBank/DDBJ databases">
        <title>Evolutionary Origins and Diversification of the Mycorrhizal Mutualists.</title>
        <authorList>
            <consortium name="DOE Joint Genome Institute"/>
            <consortium name="Mycorrhizal Genomics Consortium"/>
            <person name="Kohler A."/>
            <person name="Kuo A."/>
            <person name="Nagy L.G."/>
            <person name="Floudas D."/>
            <person name="Copeland A."/>
            <person name="Barry K.W."/>
            <person name="Cichocki N."/>
            <person name="Veneault-Fourrey C."/>
            <person name="LaButti K."/>
            <person name="Lindquist E.A."/>
            <person name="Lipzen A."/>
            <person name="Lundell T."/>
            <person name="Morin E."/>
            <person name="Murat C."/>
            <person name="Riley R."/>
            <person name="Ohm R."/>
            <person name="Sun H."/>
            <person name="Tunlid A."/>
            <person name="Henrissat B."/>
            <person name="Grigoriev I.V."/>
            <person name="Hibbett D.S."/>
            <person name="Martin F."/>
        </authorList>
    </citation>
    <scope>NUCLEOTIDE SEQUENCE [LARGE SCALE GENOMIC DNA]</scope>
    <source>
        <strain evidence="3 4">SS14</strain>
    </source>
</reference>
<accession>A0A0C9U0U2</accession>
<feature type="transmembrane region" description="Helical" evidence="1">
    <location>
        <begin position="229"/>
        <end position="250"/>
    </location>
</feature>
<evidence type="ECO:0000256" key="1">
    <source>
        <dbReference type="SAM" id="Phobius"/>
    </source>
</evidence>
<keyword evidence="1" id="KW-0812">Transmembrane</keyword>
<evidence type="ECO:0000313" key="4">
    <source>
        <dbReference type="Proteomes" id="UP000054279"/>
    </source>
</evidence>
<name>A0A0C9U0U2_SPHS4</name>
<dbReference type="AlphaFoldDB" id="A0A0C9U0U2"/>
<keyword evidence="4" id="KW-1185">Reference proteome</keyword>
<evidence type="ECO:0000259" key="2">
    <source>
        <dbReference type="Pfam" id="PF20152"/>
    </source>
</evidence>
<dbReference type="InterPro" id="IPR045339">
    <property type="entry name" value="DUF6534"/>
</dbReference>
<dbReference type="Proteomes" id="UP000054279">
    <property type="component" value="Unassembled WGS sequence"/>
</dbReference>
<gene>
    <name evidence="3" type="ORF">M422DRAFT_34327</name>
</gene>
<feature type="domain" description="DUF6534" evidence="2">
    <location>
        <begin position="235"/>
        <end position="320"/>
    </location>
</feature>
<dbReference type="PANTHER" id="PTHR40465:SF1">
    <property type="entry name" value="DUF6534 DOMAIN-CONTAINING PROTEIN"/>
    <property type="match status" value="1"/>
</dbReference>
<dbReference type="OrthoDB" id="3268841at2759"/>
<feature type="transmembrane region" description="Helical" evidence="1">
    <location>
        <begin position="115"/>
        <end position="136"/>
    </location>
</feature>
<organism evidence="3 4">
    <name type="scientific">Sphaerobolus stellatus (strain SS14)</name>
    <dbReference type="NCBI Taxonomy" id="990650"/>
    <lineage>
        <taxon>Eukaryota</taxon>
        <taxon>Fungi</taxon>
        <taxon>Dikarya</taxon>
        <taxon>Basidiomycota</taxon>
        <taxon>Agaricomycotina</taxon>
        <taxon>Agaricomycetes</taxon>
        <taxon>Phallomycetidae</taxon>
        <taxon>Geastrales</taxon>
        <taxon>Sphaerobolaceae</taxon>
        <taxon>Sphaerobolus</taxon>
    </lineage>
</organism>
<dbReference type="EMBL" id="KN837179">
    <property type="protein sequence ID" value="KIJ36363.1"/>
    <property type="molecule type" value="Genomic_DNA"/>
</dbReference>
<proteinExistence type="predicted"/>
<feature type="transmembrane region" description="Helical" evidence="1">
    <location>
        <begin position="185"/>
        <end position="209"/>
    </location>
</feature>
<sequence length="386" mass="43146">MRNVDYLRNRSSARRCWHRLEAASWLSFLIRTPIPKLESRPPAVLSTEAFKMYPGLFNSSYQPNPLELAYINGPVGQLGPPLLGQMFMTLLQGILLVQYYDYLLYFWNENRSTRYLVHGAAALCTLKFAYISWFVWDRYVVHYGDWDKLLEIAPLTVPLAISGTIPNAVCQVFYIVRCWSLSHNWFFLVPAVLSLLLAIGGGAAQTWGAAMVYHGQFQGFTLIVDASNVSLASGLTCDVFITAFTCYYLIRRKTGFTQTDGLVGRLMKICIESAAGPTLIALVNLILNNRGLSTEWFLLPNIVLSQVYGCSLMYTVNARRNVADKSLSAMVVGSRSSGAGKISKRGGTGTDSKNRVNLWSQKPWKRTANDFEMTIVPQALTPILGY</sequence>